<evidence type="ECO:0000256" key="1">
    <source>
        <dbReference type="ARBA" id="ARBA00022679"/>
    </source>
</evidence>
<dbReference type="AlphaFoldDB" id="A0A364NMB2"/>
<keyword evidence="1" id="KW-0808">Transferase</keyword>
<dbReference type="InterPro" id="IPR012893">
    <property type="entry name" value="HipA-like_C"/>
</dbReference>
<protein>
    <recommendedName>
        <fullName evidence="3">HipA-like C-terminal domain-containing protein</fullName>
    </recommendedName>
</protein>
<dbReference type="OrthoDB" id="9805913at2"/>
<evidence type="ECO:0000259" key="3">
    <source>
        <dbReference type="Pfam" id="PF07804"/>
    </source>
</evidence>
<accession>A0A364NMB2</accession>
<gene>
    <name evidence="4" type="ORF">DN062_08350</name>
</gene>
<keyword evidence="2" id="KW-0418">Kinase</keyword>
<dbReference type="Proteomes" id="UP000250744">
    <property type="component" value="Unassembled WGS sequence"/>
</dbReference>
<reference evidence="4 5" key="1">
    <citation type="submission" date="2018-06" db="EMBL/GenBank/DDBJ databases">
        <title>Nitrincola tibetense sp. nov., isolated from Lake XuguoCo on Tibetan Plateau.</title>
        <authorList>
            <person name="Xing P."/>
        </authorList>
    </citation>
    <scope>NUCLEOTIDE SEQUENCE [LARGE SCALE GENOMIC DNA]</scope>
    <source>
        <strain evidence="5">xg18</strain>
    </source>
</reference>
<evidence type="ECO:0000313" key="5">
    <source>
        <dbReference type="Proteomes" id="UP000250744"/>
    </source>
</evidence>
<feature type="domain" description="HipA-like C-terminal" evidence="3">
    <location>
        <begin position="1"/>
        <end position="79"/>
    </location>
</feature>
<sequence>MIHNTDDHERNFSLMHDGSGYCFAPAYDMVASLAIGQYPIAGYHNSPYPLFPSNAKGKVFGLSSSKVTQIAEEMIETTLKWQTYAELAGVSEQDILKIQSVINH</sequence>
<proteinExistence type="predicted"/>
<comment type="caution">
    <text evidence="4">The sequence shown here is derived from an EMBL/GenBank/DDBJ whole genome shotgun (WGS) entry which is preliminary data.</text>
</comment>
<keyword evidence="5" id="KW-1185">Reference proteome</keyword>
<dbReference type="GO" id="GO:0016301">
    <property type="term" value="F:kinase activity"/>
    <property type="evidence" value="ECO:0007669"/>
    <property type="project" value="UniProtKB-KW"/>
</dbReference>
<dbReference type="Pfam" id="PF07804">
    <property type="entry name" value="HipA_C"/>
    <property type="match status" value="1"/>
</dbReference>
<dbReference type="EMBL" id="QKRX01000005">
    <property type="protein sequence ID" value="RAU18236.1"/>
    <property type="molecule type" value="Genomic_DNA"/>
</dbReference>
<dbReference type="RefSeq" id="WP_112158878.1">
    <property type="nucleotide sequence ID" value="NZ_QKRX01000005.1"/>
</dbReference>
<evidence type="ECO:0000313" key="4">
    <source>
        <dbReference type="EMBL" id="RAU18236.1"/>
    </source>
</evidence>
<evidence type="ECO:0000256" key="2">
    <source>
        <dbReference type="ARBA" id="ARBA00022777"/>
    </source>
</evidence>
<name>A0A364NMB2_9GAMM</name>
<organism evidence="4 5">
    <name type="scientific">Nitrincola tibetensis</name>
    <dbReference type="NCBI Taxonomy" id="2219697"/>
    <lineage>
        <taxon>Bacteria</taxon>
        <taxon>Pseudomonadati</taxon>
        <taxon>Pseudomonadota</taxon>
        <taxon>Gammaproteobacteria</taxon>
        <taxon>Oceanospirillales</taxon>
        <taxon>Oceanospirillaceae</taxon>
        <taxon>Nitrincola</taxon>
    </lineage>
</organism>